<evidence type="ECO:0000256" key="1">
    <source>
        <dbReference type="ARBA" id="ARBA00001947"/>
    </source>
</evidence>
<dbReference type="Gene3D" id="2.30.250.10">
    <property type="entry name" value="Aminopeptidase i, Domain 2"/>
    <property type="match status" value="1"/>
</dbReference>
<sequence length="430" mass="47146">MERLVTDMTETEILFDLLEKGISPAHAVSACEKRLTDAGFEVVDYGTAWNLKAGGKYVVNHHETTLFAFTLPQNWSDREPAIRIAAAHTDFPCLRIKPSCDIQTNGYAQVNVEVYGGAILNTWLDRPLGVAGRVAVRSGDVFTPKVVTFQSEKNLMTIPNLAIHMNREVNKGVELNKQTELLPICGLSDDADYFLDFLAKELAVKKEDILDFELTIYNKEKPEFVGLNDEFISASRLDNLNSCSALVSAIIDSDRADGMNLIALFDHEEIGSRSKQGAGSILLHDMLVRILTECGLEKEVWNRLYNSMILSVDVAHGLHPNYAGKMDLTNKPVLGKGFCIKEACSQSYATDCGAVAVIQQICEKDQIPYQKFVNRSDLAGGGTLGSIASALLPVKTVDIGIPLLAMHSARELMAAADQQALKDLVSAYFG</sequence>
<evidence type="ECO:0000256" key="9">
    <source>
        <dbReference type="RuleBase" id="RU004386"/>
    </source>
</evidence>
<evidence type="ECO:0000256" key="3">
    <source>
        <dbReference type="ARBA" id="ARBA00022438"/>
    </source>
</evidence>
<comment type="similarity">
    <text evidence="2 9">Belongs to the peptidase M18 family.</text>
</comment>
<dbReference type="NCBIfam" id="NF002759">
    <property type="entry name" value="PRK02813.1"/>
    <property type="match status" value="1"/>
</dbReference>
<evidence type="ECO:0000256" key="10">
    <source>
        <dbReference type="RuleBase" id="RU004387"/>
    </source>
</evidence>
<evidence type="ECO:0000256" key="6">
    <source>
        <dbReference type="ARBA" id="ARBA00022801"/>
    </source>
</evidence>
<keyword evidence="4 9" id="KW-0645">Protease</keyword>
<dbReference type="InterPro" id="IPR001948">
    <property type="entry name" value="Peptidase_M18"/>
</dbReference>
<dbReference type="AlphaFoldDB" id="A0A174EPI3"/>
<dbReference type="PANTHER" id="PTHR28570">
    <property type="entry name" value="ASPARTYL AMINOPEPTIDASE"/>
    <property type="match status" value="1"/>
</dbReference>
<dbReference type="PRINTS" id="PR00932">
    <property type="entry name" value="AMINO1PTASE"/>
</dbReference>
<evidence type="ECO:0000256" key="4">
    <source>
        <dbReference type="ARBA" id="ARBA00022670"/>
    </source>
</evidence>
<protein>
    <recommendedName>
        <fullName evidence="10">M18 family aminopeptidase</fullName>
        <ecNumber evidence="10">3.4.11.-</ecNumber>
    </recommendedName>
</protein>
<comment type="cofactor">
    <cofactor evidence="1 10">
        <name>Zn(2+)</name>
        <dbReference type="ChEBI" id="CHEBI:29105"/>
    </cofactor>
</comment>
<accession>A0A174EPI3</accession>
<name>A0A174EPI3_9FIRM</name>
<dbReference type="GO" id="GO:0005737">
    <property type="term" value="C:cytoplasm"/>
    <property type="evidence" value="ECO:0007669"/>
    <property type="project" value="UniProtKB-ARBA"/>
</dbReference>
<organism evidence="11 12">
    <name type="scientific">Roseburia inulinivorans</name>
    <dbReference type="NCBI Taxonomy" id="360807"/>
    <lineage>
        <taxon>Bacteria</taxon>
        <taxon>Bacillati</taxon>
        <taxon>Bacillota</taxon>
        <taxon>Clostridia</taxon>
        <taxon>Lachnospirales</taxon>
        <taxon>Lachnospiraceae</taxon>
        <taxon>Roseburia</taxon>
    </lineage>
</organism>
<evidence type="ECO:0000313" key="12">
    <source>
        <dbReference type="Proteomes" id="UP000095395"/>
    </source>
</evidence>
<reference evidence="11 12" key="1">
    <citation type="submission" date="2015-09" db="EMBL/GenBank/DDBJ databases">
        <authorList>
            <consortium name="Pathogen Informatics"/>
        </authorList>
    </citation>
    <scope>NUCLEOTIDE SEQUENCE [LARGE SCALE GENOMIC DNA]</scope>
    <source>
        <strain evidence="11 12">2789STDY5608835</strain>
    </source>
</reference>
<proteinExistence type="inferred from homology"/>
<dbReference type="SUPFAM" id="SSF101821">
    <property type="entry name" value="Aminopeptidase/glucanase lid domain"/>
    <property type="match status" value="1"/>
</dbReference>
<dbReference type="EC" id="3.4.11.-" evidence="10"/>
<dbReference type="Pfam" id="PF02127">
    <property type="entry name" value="Peptidase_M18"/>
    <property type="match status" value="1"/>
</dbReference>
<evidence type="ECO:0000256" key="2">
    <source>
        <dbReference type="ARBA" id="ARBA00008290"/>
    </source>
</evidence>
<evidence type="ECO:0000256" key="7">
    <source>
        <dbReference type="ARBA" id="ARBA00022833"/>
    </source>
</evidence>
<dbReference type="EMBL" id="CYYR01000027">
    <property type="protein sequence ID" value="CUO39714.1"/>
    <property type="molecule type" value="Genomic_DNA"/>
</dbReference>
<dbReference type="GO" id="GO:0008237">
    <property type="term" value="F:metallopeptidase activity"/>
    <property type="evidence" value="ECO:0007669"/>
    <property type="project" value="UniProtKB-KW"/>
</dbReference>
<keyword evidence="8 9" id="KW-0482">Metalloprotease</keyword>
<dbReference type="CDD" id="cd05658">
    <property type="entry name" value="M18_DAP"/>
    <property type="match status" value="1"/>
</dbReference>
<dbReference type="GO" id="GO:0006508">
    <property type="term" value="P:proteolysis"/>
    <property type="evidence" value="ECO:0007669"/>
    <property type="project" value="UniProtKB-KW"/>
</dbReference>
<dbReference type="GO" id="GO:0008270">
    <property type="term" value="F:zinc ion binding"/>
    <property type="evidence" value="ECO:0007669"/>
    <property type="project" value="InterPro"/>
</dbReference>
<gene>
    <name evidence="11" type="primary">apeB</name>
    <name evidence="11" type="ORF">ERS852392_03035</name>
</gene>
<dbReference type="GO" id="GO:0004177">
    <property type="term" value="F:aminopeptidase activity"/>
    <property type="evidence" value="ECO:0007669"/>
    <property type="project" value="UniProtKB-KW"/>
</dbReference>
<keyword evidence="3 9" id="KW-0031">Aminopeptidase</keyword>
<dbReference type="PANTHER" id="PTHR28570:SF3">
    <property type="entry name" value="ASPARTYL AMINOPEPTIDASE"/>
    <property type="match status" value="1"/>
</dbReference>
<evidence type="ECO:0000256" key="8">
    <source>
        <dbReference type="ARBA" id="ARBA00023049"/>
    </source>
</evidence>
<dbReference type="InterPro" id="IPR023358">
    <property type="entry name" value="Peptidase_M18_dom2"/>
</dbReference>
<dbReference type="PROSITE" id="PS51257">
    <property type="entry name" value="PROKAR_LIPOPROTEIN"/>
    <property type="match status" value="1"/>
</dbReference>
<evidence type="ECO:0000313" key="11">
    <source>
        <dbReference type="EMBL" id="CUO39714.1"/>
    </source>
</evidence>
<dbReference type="Proteomes" id="UP000095395">
    <property type="component" value="Unassembled WGS sequence"/>
</dbReference>
<keyword evidence="7 9" id="KW-0862">Zinc</keyword>
<evidence type="ECO:0000256" key="5">
    <source>
        <dbReference type="ARBA" id="ARBA00022723"/>
    </source>
</evidence>
<dbReference type="Gene3D" id="3.40.630.10">
    <property type="entry name" value="Zn peptidases"/>
    <property type="match status" value="1"/>
</dbReference>
<dbReference type="SUPFAM" id="SSF53187">
    <property type="entry name" value="Zn-dependent exopeptidases"/>
    <property type="match status" value="1"/>
</dbReference>
<keyword evidence="6 9" id="KW-0378">Hydrolase</keyword>
<keyword evidence="5 9" id="KW-0479">Metal-binding</keyword>